<keyword evidence="2" id="KW-0964">Secreted</keyword>
<gene>
    <name evidence="4" type="primary">cya_2</name>
    <name evidence="4" type="ORF">LAL4801_00672</name>
</gene>
<accession>A0A0M6XXU9</accession>
<dbReference type="PRINTS" id="PR00313">
    <property type="entry name" value="CABNDNGRPT"/>
</dbReference>
<dbReference type="Proteomes" id="UP000048926">
    <property type="component" value="Unassembled WGS sequence"/>
</dbReference>
<protein>
    <submittedName>
        <fullName evidence="4">Cyclolysin</fullName>
    </submittedName>
</protein>
<keyword evidence="5" id="KW-1185">Reference proteome</keyword>
<evidence type="ECO:0000313" key="4">
    <source>
        <dbReference type="EMBL" id="CTQ42247.1"/>
    </source>
</evidence>
<dbReference type="Gene3D" id="2.150.10.10">
    <property type="entry name" value="Serralysin-like metalloprotease, C-terminal"/>
    <property type="match status" value="6"/>
</dbReference>
<dbReference type="OrthoDB" id="7671135at2"/>
<comment type="subcellular location">
    <subcellularLocation>
        <location evidence="1">Secreted</location>
    </subcellularLocation>
</comment>
<reference evidence="5" key="1">
    <citation type="submission" date="2015-07" db="EMBL/GenBank/DDBJ databases">
        <authorList>
            <person name="Rodrigo-Torres Lidia"/>
            <person name="Arahal R.David."/>
        </authorList>
    </citation>
    <scope>NUCLEOTIDE SEQUENCE [LARGE SCALE GENOMIC DNA]</scope>
    <source>
        <strain evidence="5">CECT 4801</strain>
    </source>
</reference>
<sequence length="905" mass="93404">MAIVFRGHKNDFIQTANRNDIIFAGGGNDTINSEGGDDLIYAGRGDDIINAGSGDDLVFGGAGNDLITGGTGADVVFAGRGNDTAVFVAADNTDNEGRGDYYDGGSGCDTLRIELTSDMWSQDAVKLDMLAFLEHLSTFGSGEEFRFSSVNLCVKRFEKLEVFVDGQKVDLFVTDPDDGLLVIDRSSSTEDETITTIGDGDTDIKTGSGSDTITAGNGNNVIDAGDGNNKVTTGTGADIITTGSGDDVIDSGDGNDTIYIGDGDDVVRAGGGNDTIIAGAGGGIDLIDTGSGSDTVNYPSDRDGISVDLNQFDRSSTALGNGMTVGDLLAQNGYAADTPVAIAQGISIDTDVLIGVEHVAGGDGNDILIGNDKINRLIGAGGDDTILGNDGEDELFGGAGNDTLNGGAADDLLFGGSGDDVVSGNSGFDTLKLSGNINEYNFTALDNGQFQVEDLVAGRDGSDLFDTIEQVTFANTTVGLFALVGTIDRYGTPGNDTIHGTAARERFHGGNGDDKLYGYEAEDTFQGGAGDDTFDGGLLTNDDENFEWDIVDYYEDYRDGGVQGVYVNLDQGWATDPFGDTDTLIDIERVFGTEVDDVIIGSSEWAEAYDPFLGNDIIHGNGGWDDLRYNLASGWGAPGAIVVTFSATEAGSGSVIDPGGYTDVFTDIQKITATAYNDTLTGGLGEQTFAGLEGSDTIDGGEGFDLATYHQDASYGGYAGISVDLEITDGNGFAVLTDGFGDADKVRNIESIRGTGSNDEIRGDSANNDFRGEAGDDLLEGRGGSDILEGGFGNDVLLGGADDDALHGDSGNDILDGGSGDDFMLGGLDADRFQFSAGSGNDTIGDFELSVDGLVLQGGLTIVSLSEASVGGDASLDTIVEFSSGDQVVLLDVSGVVDPSQLQVV</sequence>
<dbReference type="GO" id="GO:0005509">
    <property type="term" value="F:calcium ion binding"/>
    <property type="evidence" value="ECO:0007669"/>
    <property type="project" value="InterPro"/>
</dbReference>
<dbReference type="InterPro" id="IPR001343">
    <property type="entry name" value="Hemolysn_Ca-bd"/>
</dbReference>
<dbReference type="AlphaFoldDB" id="A0A0M6XXU9"/>
<dbReference type="SUPFAM" id="SSF51120">
    <property type="entry name" value="beta-Roll"/>
    <property type="match status" value="6"/>
</dbReference>
<dbReference type="InterPro" id="IPR011049">
    <property type="entry name" value="Serralysin-like_metalloprot_C"/>
</dbReference>
<evidence type="ECO:0000256" key="1">
    <source>
        <dbReference type="ARBA" id="ARBA00004613"/>
    </source>
</evidence>
<dbReference type="InterPro" id="IPR018511">
    <property type="entry name" value="Hemolysin-typ_Ca-bd_CS"/>
</dbReference>
<dbReference type="InterPro" id="IPR050557">
    <property type="entry name" value="RTX_toxin/Mannuronan_C5-epim"/>
</dbReference>
<dbReference type="PROSITE" id="PS00330">
    <property type="entry name" value="HEMOLYSIN_CALCIUM"/>
    <property type="match status" value="3"/>
</dbReference>
<evidence type="ECO:0000256" key="2">
    <source>
        <dbReference type="ARBA" id="ARBA00022525"/>
    </source>
</evidence>
<evidence type="ECO:0000256" key="3">
    <source>
        <dbReference type="SAM" id="MobiDB-lite"/>
    </source>
</evidence>
<dbReference type="GO" id="GO:0005576">
    <property type="term" value="C:extracellular region"/>
    <property type="evidence" value="ECO:0007669"/>
    <property type="project" value="UniProtKB-SubCell"/>
</dbReference>
<dbReference type="RefSeq" id="WP_145903430.1">
    <property type="nucleotide sequence ID" value="NZ_CXST01000001.1"/>
</dbReference>
<dbReference type="Pfam" id="PF00353">
    <property type="entry name" value="HemolysinCabind"/>
    <property type="match status" value="11"/>
</dbReference>
<proteinExistence type="predicted"/>
<feature type="region of interest" description="Disordered" evidence="3">
    <location>
        <begin position="754"/>
        <end position="776"/>
    </location>
</feature>
<organism evidence="4 5">
    <name type="scientific">Roseibium aggregatum</name>
    <dbReference type="NCBI Taxonomy" id="187304"/>
    <lineage>
        <taxon>Bacteria</taxon>
        <taxon>Pseudomonadati</taxon>
        <taxon>Pseudomonadota</taxon>
        <taxon>Alphaproteobacteria</taxon>
        <taxon>Hyphomicrobiales</taxon>
        <taxon>Stappiaceae</taxon>
        <taxon>Roseibium</taxon>
    </lineage>
</organism>
<name>A0A0M6XXU9_9HYPH</name>
<evidence type="ECO:0000313" key="5">
    <source>
        <dbReference type="Proteomes" id="UP000048926"/>
    </source>
</evidence>
<dbReference type="PANTHER" id="PTHR38340">
    <property type="entry name" value="S-LAYER PROTEIN"/>
    <property type="match status" value="1"/>
</dbReference>
<dbReference type="PANTHER" id="PTHR38340:SF1">
    <property type="entry name" value="S-LAYER PROTEIN"/>
    <property type="match status" value="1"/>
</dbReference>
<dbReference type="EMBL" id="CXST01000001">
    <property type="protein sequence ID" value="CTQ42247.1"/>
    <property type="molecule type" value="Genomic_DNA"/>
</dbReference>